<dbReference type="InterPro" id="IPR011050">
    <property type="entry name" value="Pectin_lyase_fold/virulence"/>
</dbReference>
<dbReference type="Proteomes" id="UP000284676">
    <property type="component" value="Unassembled WGS sequence"/>
</dbReference>
<dbReference type="RefSeq" id="WP_118234060.1">
    <property type="nucleotide sequence ID" value="NZ_QRHL01000003.1"/>
</dbReference>
<name>A0A414PZH1_FUSMR</name>
<organism evidence="1 2">
    <name type="scientific">Fusobacterium mortiferum</name>
    <dbReference type="NCBI Taxonomy" id="850"/>
    <lineage>
        <taxon>Bacteria</taxon>
        <taxon>Fusobacteriati</taxon>
        <taxon>Fusobacteriota</taxon>
        <taxon>Fusobacteriia</taxon>
        <taxon>Fusobacteriales</taxon>
        <taxon>Fusobacteriaceae</taxon>
        <taxon>Fusobacterium</taxon>
    </lineage>
</organism>
<accession>A0A414PZH1</accession>
<comment type="caution">
    <text evidence="1">The sequence shown here is derived from an EMBL/GenBank/DDBJ whole genome shotgun (WGS) entry which is preliminary data.</text>
</comment>
<gene>
    <name evidence="1" type="ORF">DW663_02970</name>
</gene>
<dbReference type="Gene3D" id="2.160.20.10">
    <property type="entry name" value="Single-stranded right-handed beta-helix, Pectin lyase-like"/>
    <property type="match status" value="1"/>
</dbReference>
<dbReference type="Pfam" id="PF12541">
    <property type="entry name" value="DUF3737"/>
    <property type="match status" value="1"/>
</dbReference>
<evidence type="ECO:0000313" key="1">
    <source>
        <dbReference type="EMBL" id="RHF73762.1"/>
    </source>
</evidence>
<sequence>MNKIENQNFDKERALYNLKDTEVINCNFAGIEDGESVLKEARNIVVKSCNFSLRYPMWHNRKFILENSNLDELSRAPIWYSTDGEIKNSKINSIKCLRECKNIKIENSDIVSQEFGWKCKNIFLKDTNIESEYFMLDSIDVKLENVNFKGKYSFQYIKNLDIVNCNLDTKDAFWHSENITVRDSVIKGEYLGWFSKNLTLINCKIIGTQPLCYCENLKLINCVMEETDLSFEYSSVEADIKGYIKSLKNVKSGFVIADEIGEIINEDSIMPTEAEIKIRK</sequence>
<dbReference type="SUPFAM" id="SSF51126">
    <property type="entry name" value="Pectin lyase-like"/>
    <property type="match status" value="1"/>
</dbReference>
<dbReference type="InterPro" id="IPR012334">
    <property type="entry name" value="Pectin_lyas_fold"/>
</dbReference>
<reference evidence="1 2" key="1">
    <citation type="submission" date="2018-08" db="EMBL/GenBank/DDBJ databases">
        <title>A genome reference for cultivated species of the human gut microbiota.</title>
        <authorList>
            <person name="Zou Y."/>
            <person name="Xue W."/>
            <person name="Luo G."/>
        </authorList>
    </citation>
    <scope>NUCLEOTIDE SEQUENCE [LARGE SCALE GENOMIC DNA]</scope>
    <source>
        <strain evidence="1 2">AM25-1</strain>
    </source>
</reference>
<dbReference type="EMBL" id="QRHL01000003">
    <property type="protein sequence ID" value="RHF73762.1"/>
    <property type="molecule type" value="Genomic_DNA"/>
</dbReference>
<protein>
    <submittedName>
        <fullName evidence="1">DUF3737 family protein</fullName>
    </submittedName>
</protein>
<dbReference type="InterPro" id="IPR022208">
    <property type="entry name" value="DUF3737"/>
</dbReference>
<dbReference type="AlphaFoldDB" id="A0A414PZH1"/>
<evidence type="ECO:0000313" key="2">
    <source>
        <dbReference type="Proteomes" id="UP000284676"/>
    </source>
</evidence>
<proteinExistence type="predicted"/>